<organism evidence="3 4">
    <name type="scientific">Taurinivorans muris</name>
    <dbReference type="NCBI Taxonomy" id="2787751"/>
    <lineage>
        <taxon>Bacteria</taxon>
        <taxon>Pseudomonadati</taxon>
        <taxon>Thermodesulfobacteriota</taxon>
        <taxon>Desulfovibrionia</taxon>
        <taxon>Desulfovibrionales</taxon>
        <taxon>Desulfovibrionaceae</taxon>
        <taxon>Taurinivorans</taxon>
    </lineage>
</organism>
<evidence type="ECO:0000313" key="3">
    <source>
        <dbReference type="EMBL" id="UWX05621.1"/>
    </source>
</evidence>
<dbReference type="RefSeq" id="WP_334315206.1">
    <property type="nucleotide sequence ID" value="NZ_CP065938.1"/>
</dbReference>
<evidence type="ECO:0000313" key="4">
    <source>
        <dbReference type="Proteomes" id="UP001058120"/>
    </source>
</evidence>
<dbReference type="Gene3D" id="3.40.630.30">
    <property type="match status" value="1"/>
</dbReference>
<reference evidence="3" key="1">
    <citation type="submission" date="2020-12" db="EMBL/GenBank/DDBJ databases">
        <title>Taurinivorans muris gen. nov., sp. nov., fundamental and realized metabolic niche of a ubiquitous sulfidogenic bacterium in the murine intestine.</title>
        <authorList>
            <person name="Ye H."/>
            <person name="Hanson B.T."/>
            <person name="Loy A."/>
        </authorList>
    </citation>
    <scope>NUCLEOTIDE SEQUENCE</scope>
    <source>
        <strain evidence="3">LT0009</strain>
    </source>
</reference>
<name>A0ABY5Y0M4_9BACT</name>
<sequence length="149" mass="17542">MQAIRLAVQENRAEVEAVAEDAYSLYLERMDKKPFPMLDDYEVHISGKHVHVLEEQGRIVAYVVLIPEDDKTLLLDNIGVRSCFQKKGYGKKLTLFAERWAKERGYGRIILYTDVIMHENLAWYPALDYTQTHRVREKGYDRVYFEKNV</sequence>
<accession>A0ABY5Y0M4</accession>
<evidence type="ECO:0000259" key="2">
    <source>
        <dbReference type="PROSITE" id="PS51186"/>
    </source>
</evidence>
<keyword evidence="1" id="KW-0808">Transferase</keyword>
<evidence type="ECO:0000256" key="1">
    <source>
        <dbReference type="ARBA" id="ARBA00022679"/>
    </source>
</evidence>
<feature type="domain" description="N-acetyltransferase" evidence="2">
    <location>
        <begin position="2"/>
        <end position="149"/>
    </location>
</feature>
<dbReference type="PROSITE" id="PS51186">
    <property type="entry name" value="GNAT"/>
    <property type="match status" value="1"/>
</dbReference>
<dbReference type="InterPro" id="IPR050769">
    <property type="entry name" value="NAT_camello-type"/>
</dbReference>
<dbReference type="InterPro" id="IPR000182">
    <property type="entry name" value="GNAT_dom"/>
</dbReference>
<dbReference type="SUPFAM" id="SSF55729">
    <property type="entry name" value="Acyl-CoA N-acyltransferases (Nat)"/>
    <property type="match status" value="1"/>
</dbReference>
<dbReference type="InterPro" id="IPR016181">
    <property type="entry name" value="Acyl_CoA_acyltransferase"/>
</dbReference>
<dbReference type="Pfam" id="PF00583">
    <property type="entry name" value="Acetyltransf_1"/>
    <property type="match status" value="1"/>
</dbReference>
<dbReference type="PANTHER" id="PTHR13947">
    <property type="entry name" value="GNAT FAMILY N-ACETYLTRANSFERASE"/>
    <property type="match status" value="1"/>
</dbReference>
<dbReference type="EMBL" id="CP065938">
    <property type="protein sequence ID" value="UWX05621.1"/>
    <property type="molecule type" value="Genomic_DNA"/>
</dbReference>
<protein>
    <submittedName>
        <fullName evidence="3">GNAT family N-acetyltransferase</fullName>
    </submittedName>
</protein>
<dbReference type="CDD" id="cd04301">
    <property type="entry name" value="NAT_SF"/>
    <property type="match status" value="1"/>
</dbReference>
<dbReference type="Proteomes" id="UP001058120">
    <property type="component" value="Chromosome"/>
</dbReference>
<proteinExistence type="predicted"/>
<keyword evidence="4" id="KW-1185">Reference proteome</keyword>
<dbReference type="PANTHER" id="PTHR13947:SF37">
    <property type="entry name" value="LD18367P"/>
    <property type="match status" value="1"/>
</dbReference>
<gene>
    <name evidence="3" type="ORF">JBF11_09280</name>
</gene>